<sequence>MWGSVLVQAPRTFEDVCCALPVRGASPETRITTEPMASDSSRTHWIRSSDSERSIIDHAWLGNEIVLVVADEKVRTSSEYQPEEKCSTMQSSLLLERQSSSIIRLKLNGLEERVDELASARRVQNGEKVLEMWPRLVDDNFSIPPVTVIELARKMVGQRLKRKKRKDSSKILDKLRASVRRGARENVRCKNETCLSDIIPCDRRGNLGKEECRGVNYLWKGNDDHRTLGSDGWLTPFAQLGIARKQQESAFSFNFRRRKL</sequence>
<dbReference type="AlphaFoldDB" id="A0A0H2RZV4"/>
<accession>A0A0H2RZV4</accession>
<gene>
    <name evidence="1" type="ORF">SCHPADRAFT_892460</name>
</gene>
<reference evidence="1 2" key="1">
    <citation type="submission" date="2015-04" db="EMBL/GenBank/DDBJ databases">
        <title>Complete genome sequence of Schizopora paradoxa KUC8140, a cosmopolitan wood degrader in East Asia.</title>
        <authorList>
            <consortium name="DOE Joint Genome Institute"/>
            <person name="Min B."/>
            <person name="Park H."/>
            <person name="Jang Y."/>
            <person name="Kim J.-J."/>
            <person name="Kim K.H."/>
            <person name="Pangilinan J."/>
            <person name="Lipzen A."/>
            <person name="Riley R."/>
            <person name="Grigoriev I.V."/>
            <person name="Spatafora J.W."/>
            <person name="Choi I.-G."/>
        </authorList>
    </citation>
    <scope>NUCLEOTIDE SEQUENCE [LARGE SCALE GENOMIC DNA]</scope>
    <source>
        <strain evidence="1 2">KUC8140</strain>
    </source>
</reference>
<name>A0A0H2RZV4_9AGAM</name>
<protein>
    <submittedName>
        <fullName evidence="1">Uncharacterized protein</fullName>
    </submittedName>
</protein>
<organism evidence="1 2">
    <name type="scientific">Schizopora paradoxa</name>
    <dbReference type="NCBI Taxonomy" id="27342"/>
    <lineage>
        <taxon>Eukaryota</taxon>
        <taxon>Fungi</taxon>
        <taxon>Dikarya</taxon>
        <taxon>Basidiomycota</taxon>
        <taxon>Agaricomycotina</taxon>
        <taxon>Agaricomycetes</taxon>
        <taxon>Hymenochaetales</taxon>
        <taxon>Schizoporaceae</taxon>
        <taxon>Schizopora</taxon>
    </lineage>
</organism>
<dbReference type="EMBL" id="KQ086030">
    <property type="protein sequence ID" value="KLO10306.1"/>
    <property type="molecule type" value="Genomic_DNA"/>
</dbReference>
<proteinExistence type="predicted"/>
<dbReference type="InParanoid" id="A0A0H2RZV4"/>
<keyword evidence="2" id="KW-1185">Reference proteome</keyword>
<evidence type="ECO:0000313" key="2">
    <source>
        <dbReference type="Proteomes" id="UP000053477"/>
    </source>
</evidence>
<evidence type="ECO:0000313" key="1">
    <source>
        <dbReference type="EMBL" id="KLO10306.1"/>
    </source>
</evidence>
<dbReference type="Proteomes" id="UP000053477">
    <property type="component" value="Unassembled WGS sequence"/>
</dbReference>